<keyword evidence="3" id="KW-1185">Reference proteome</keyword>
<accession>A0ABR1NG72</accession>
<evidence type="ECO:0000313" key="3">
    <source>
        <dbReference type="Proteomes" id="UP001367316"/>
    </source>
</evidence>
<reference evidence="2 3" key="1">
    <citation type="submission" date="2024-04" db="EMBL/GenBank/DDBJ databases">
        <title>Phyllosticta paracitricarpa is synonymous to the EU quarantine fungus P. citricarpa based on phylogenomic analyses.</title>
        <authorList>
            <consortium name="Lawrence Berkeley National Laboratory"/>
            <person name="Van ingen-buijs V.A."/>
            <person name="Van westerhoven A.C."/>
            <person name="Haridas S."/>
            <person name="Skiadas P."/>
            <person name="Martin F."/>
            <person name="Groenewald J.Z."/>
            <person name="Crous P.W."/>
            <person name="Seidl M.F."/>
        </authorList>
    </citation>
    <scope>NUCLEOTIDE SEQUENCE [LARGE SCALE GENOMIC DNA]</scope>
    <source>
        <strain evidence="2 3">CBS 141358</strain>
    </source>
</reference>
<name>A0ABR1NG72_9PEZI</name>
<evidence type="ECO:0000256" key="1">
    <source>
        <dbReference type="SAM" id="MobiDB-lite"/>
    </source>
</evidence>
<organism evidence="2 3">
    <name type="scientific">Phyllosticta paracitricarpa</name>
    <dbReference type="NCBI Taxonomy" id="2016321"/>
    <lineage>
        <taxon>Eukaryota</taxon>
        <taxon>Fungi</taxon>
        <taxon>Dikarya</taxon>
        <taxon>Ascomycota</taxon>
        <taxon>Pezizomycotina</taxon>
        <taxon>Dothideomycetes</taxon>
        <taxon>Dothideomycetes incertae sedis</taxon>
        <taxon>Botryosphaeriales</taxon>
        <taxon>Phyllostictaceae</taxon>
        <taxon>Phyllosticta</taxon>
    </lineage>
</organism>
<sequence>MVVQNVLLHHRNIASPPSWIRTNPVMRLSSRGLTHRPCRTLSQTRYAETGSKQKRLAESKRNQIDMALAANDLARAAALCRESLDSRLEITLVSGFRYEVILASLTADGDPWMHFGKAALCLYELCKNVKDSPEPNGTQNEVNYHGLLVLRNILELLRRDLEAHDQCQELTAPLRAEQGEQQATQQQPQPISRAVLQLYAASLSTATANPNAAAAAATATSANFNQPHLIQTDRPTDLRADSGASMDMGNPTEAGQGWNTWY</sequence>
<protein>
    <submittedName>
        <fullName evidence="2">Uncharacterized protein</fullName>
    </submittedName>
</protein>
<gene>
    <name evidence="2" type="ORF">JOL62DRAFT_341369</name>
</gene>
<dbReference type="EMBL" id="JBBPBF010000005">
    <property type="protein sequence ID" value="KAK7613783.1"/>
    <property type="molecule type" value="Genomic_DNA"/>
</dbReference>
<evidence type="ECO:0000313" key="2">
    <source>
        <dbReference type="EMBL" id="KAK7613783.1"/>
    </source>
</evidence>
<dbReference type="Proteomes" id="UP001367316">
    <property type="component" value="Unassembled WGS sequence"/>
</dbReference>
<proteinExistence type="predicted"/>
<feature type="region of interest" description="Disordered" evidence="1">
    <location>
        <begin position="242"/>
        <end position="262"/>
    </location>
</feature>
<comment type="caution">
    <text evidence="2">The sequence shown here is derived from an EMBL/GenBank/DDBJ whole genome shotgun (WGS) entry which is preliminary data.</text>
</comment>